<proteinExistence type="predicted"/>
<accession>A0A1Y2C6T9</accession>
<dbReference type="EMBL" id="MCGO01000027">
    <property type="protein sequence ID" value="ORY42752.1"/>
    <property type="molecule type" value="Genomic_DNA"/>
</dbReference>
<keyword evidence="5" id="KW-1185">Reference proteome</keyword>
<evidence type="ECO:0000313" key="5">
    <source>
        <dbReference type="Proteomes" id="UP000193642"/>
    </source>
</evidence>
<feature type="compositionally biased region" description="Basic and acidic residues" evidence="3">
    <location>
        <begin position="1797"/>
        <end position="1806"/>
    </location>
</feature>
<dbReference type="Proteomes" id="UP000193642">
    <property type="component" value="Unassembled WGS sequence"/>
</dbReference>
<dbReference type="SUPFAM" id="SSF48371">
    <property type="entry name" value="ARM repeat"/>
    <property type="match status" value="1"/>
</dbReference>
<comment type="caution">
    <text evidence="4">The sequence shown here is derived from an EMBL/GenBank/DDBJ whole genome shotgun (WGS) entry which is preliminary data.</text>
</comment>
<feature type="compositionally biased region" description="Basic and acidic residues" evidence="3">
    <location>
        <begin position="1154"/>
        <end position="1165"/>
    </location>
</feature>
<dbReference type="InterPro" id="IPR016024">
    <property type="entry name" value="ARM-type_fold"/>
</dbReference>
<feature type="region of interest" description="Disordered" evidence="3">
    <location>
        <begin position="1796"/>
        <end position="1835"/>
    </location>
</feature>
<evidence type="ECO:0000256" key="3">
    <source>
        <dbReference type="SAM" id="MobiDB-lite"/>
    </source>
</evidence>
<feature type="coiled-coil region" evidence="2">
    <location>
        <begin position="1662"/>
        <end position="1718"/>
    </location>
</feature>
<feature type="compositionally biased region" description="Pro residues" evidence="3">
    <location>
        <begin position="43"/>
        <end position="57"/>
    </location>
</feature>
<dbReference type="PROSITE" id="PS50294">
    <property type="entry name" value="WD_REPEATS_REGION"/>
    <property type="match status" value="1"/>
</dbReference>
<keyword evidence="1" id="KW-0853">WD repeat</keyword>
<dbReference type="Pfam" id="PF00400">
    <property type="entry name" value="WD40"/>
    <property type="match status" value="2"/>
</dbReference>
<feature type="region of interest" description="Disordered" evidence="3">
    <location>
        <begin position="1147"/>
        <end position="1183"/>
    </location>
</feature>
<dbReference type="STRING" id="329046.A0A1Y2C6T9"/>
<evidence type="ECO:0000256" key="2">
    <source>
        <dbReference type="SAM" id="Coils"/>
    </source>
</evidence>
<gene>
    <name evidence="4" type="ORF">BCR33DRAFT_766849</name>
</gene>
<feature type="region of interest" description="Disordered" evidence="3">
    <location>
        <begin position="166"/>
        <end position="185"/>
    </location>
</feature>
<feature type="region of interest" description="Disordered" evidence="3">
    <location>
        <begin position="1242"/>
        <end position="1292"/>
    </location>
</feature>
<feature type="compositionally biased region" description="Gly residues" evidence="3">
    <location>
        <begin position="170"/>
        <end position="185"/>
    </location>
</feature>
<evidence type="ECO:0000313" key="4">
    <source>
        <dbReference type="EMBL" id="ORY42752.1"/>
    </source>
</evidence>
<reference evidence="4 5" key="1">
    <citation type="submission" date="2016-07" db="EMBL/GenBank/DDBJ databases">
        <title>Pervasive Adenine N6-methylation of Active Genes in Fungi.</title>
        <authorList>
            <consortium name="DOE Joint Genome Institute"/>
            <person name="Mondo S.J."/>
            <person name="Dannebaum R.O."/>
            <person name="Kuo R.C."/>
            <person name="Labutti K."/>
            <person name="Haridas S."/>
            <person name="Kuo A."/>
            <person name="Salamov A."/>
            <person name="Ahrendt S.R."/>
            <person name="Lipzen A."/>
            <person name="Sullivan W."/>
            <person name="Andreopoulos W.B."/>
            <person name="Clum A."/>
            <person name="Lindquist E."/>
            <person name="Daum C."/>
            <person name="Ramamoorthy G.K."/>
            <person name="Gryganskyi A."/>
            <person name="Culley D."/>
            <person name="Magnuson J.K."/>
            <person name="James T.Y."/>
            <person name="O'Malley M.A."/>
            <person name="Stajich J.E."/>
            <person name="Spatafora J.W."/>
            <person name="Visel A."/>
            <person name="Grigoriev I.V."/>
        </authorList>
    </citation>
    <scope>NUCLEOTIDE SEQUENCE [LARGE SCALE GENOMIC DNA]</scope>
    <source>
        <strain evidence="4 5">JEL800</strain>
    </source>
</reference>
<evidence type="ECO:0000256" key="1">
    <source>
        <dbReference type="PROSITE-ProRule" id="PRU00221"/>
    </source>
</evidence>
<feature type="repeat" description="WD" evidence="1">
    <location>
        <begin position="814"/>
        <end position="847"/>
    </location>
</feature>
<name>A0A1Y2C6T9_9FUNG</name>
<feature type="compositionally biased region" description="Basic and acidic residues" evidence="3">
    <location>
        <begin position="1242"/>
        <end position="1260"/>
    </location>
</feature>
<feature type="region of interest" description="Disordered" evidence="3">
    <location>
        <begin position="1885"/>
        <end position="1904"/>
    </location>
</feature>
<organism evidence="4 5">
    <name type="scientific">Rhizoclosmatium globosum</name>
    <dbReference type="NCBI Taxonomy" id="329046"/>
    <lineage>
        <taxon>Eukaryota</taxon>
        <taxon>Fungi</taxon>
        <taxon>Fungi incertae sedis</taxon>
        <taxon>Chytridiomycota</taxon>
        <taxon>Chytridiomycota incertae sedis</taxon>
        <taxon>Chytridiomycetes</taxon>
        <taxon>Chytridiales</taxon>
        <taxon>Chytriomycetaceae</taxon>
        <taxon>Rhizoclosmatium</taxon>
    </lineage>
</organism>
<dbReference type="InterPro" id="IPR015943">
    <property type="entry name" value="WD40/YVTN_repeat-like_dom_sf"/>
</dbReference>
<dbReference type="PROSITE" id="PS50082">
    <property type="entry name" value="WD_REPEATS_2"/>
    <property type="match status" value="2"/>
</dbReference>
<sequence length="1968" mass="223760">MAQAVARRFSKVCLNGGAPNNNNSLRQAVPKPATLRSSLATIDPPPTSPTKPRPSTPQKPTSLSKTDSLTRLITPSTRKSNVPRDRIKQLWSLIRSHFLTKPPGMLQLLQASNAAPPYAITLKQGFQFKYRLRTKYQIKCLVMHSRLPWHQPDALLDEVVGTVGKKVGEHSGGGNGNGNGGSSGDGDVGGSIDVFGSSAVLSLKREMSRVNLLSGLGAGRAGGSGGKLLASATGISMHSSMVSMKHDNVGNGGQGGDGDDNEKMNQHLMDEDEFETKRISRILKPSTFVCADTSRTVRMWDISRNTQMKPKSIIKLDVDVFEFVYLAKFSMYASCNETKTISLFNQRFESVDSFNVEHYVQHLKYNTNLHELITIGSHELYLWTLENQINSKGHVTVKPTIKYKLYTNLPPNDWITGVSYDEERHRMYTIVNTKVVVFDLHDGKEVNRWLNISYRQINCIIYYEMYDYNIIGCSNGAIKIINMTNDMVHEFNSHTRPITSLAIYPYGPVVISCALDYTVRMYNLKTFKEVYCLHLKEKPTCLQVMDDLQLYISTWNTIMVWKLNHINTGFSTINTRVTHLMTAAAEGIPTRILVRSEDGVIRLVSPISGKVITTSLPLLETDCVKEIAYCPRIDRMFLLVESGEIWVIATNINPCVVVDIWSSAHTAREDVRCMLMFEGRLGNFDELPPKYNRKNGFVFLIAGTASGQILFYGTEGQIVHRNQLHFAAVTHLACTSNHHLLSGGKDGLIFISKVDPMSMHIINPLIAINTGIIPRKISVLDSTVCCSADDFIIRMFSFNTVSGEWHAIPMHNRSDDHTEEITSICCIEKSGLFVTTSRDSTIRVWDVYNALIREVKFHEPLDCLCVSNLRGDILVGIQNRIDIIKYNLYLPAGYIKSIDAMTIQDEALELPIQFDEKFDFLMNYLAQRRLHYSHNTDMFESGSKVLSTFRKLNFIGTIQPIVLLKEQMIQKKRAREQALLPKVIEDPIYLPIMNKLKSIMERRQIMINLMRKQAEYEYKEMEKRHNVLHQEFESFLKYKPYMGALYPVTEQEPEVTNEPINYLAGLEEDYIPPDPLALVFADEIQDKPPLEIVKGEDEYRIIEVAEDPILPLLDPRSPDPVEEVVAVTTEIDISDAIVKDIEETQVQDTAPVHESSHELDSRILRAPEPPPPEPKLKIAPDGEIPNSVMGRTVKNWKAIHAWNNMVSVSLFKKGRAKGDDIAQQKEKSKQSDVFKARLKNMLEDQARREEEDRRKRKEEQGGVVEEEERPPEEKPKLNDDDEDDPYSRPGLRSLLKPLKPLEMVKYPKLIDKAVGYSWFPKDDILHPKKPEDPDTALRKLKIENTSENVFPIVMECFKVLSTSKERKEAVQYMTWILEEFGIRDTTPMVRTYMKYLQNTLFVRINDDDETQMILIMLEACVNFGQTQTEFIPTVLMLLFHENETIREQAKSVLISIGAGHMLTAHVMKKIGDCYNRTLAAHDPNKSSRPSTAGRRSSVAVPQFTQLPTKTPVNMQGGVLQSPIGTECRNWIMAFLRKTLKNYLMVATTDLEQLEKLKELNDSGFVERPIKKKEEEEDADKGKKRRASQAQPPPLALVQDEALHKKKNGQTMYTSTPVLSELLAIHEVEPMLGNPVTILQNPTLKDFVTALTFYAKYNERRIAKEQADKAMKAEMEARALEEARLKREHDAKLAEFLRRKELERNKKNNDRRAKMLALRQRGRTNDLPVIKKGGLREHLFTGCTHVSRCHPSRETLDGPYKFPPLPAGFTTSMALHLATMNKSMPVEHVDLAPFQESTQHHHEDVRPETAPSSSYTYSSRTRQKSNRRNTASASHSATFYNPESFRTTLEAEEALRYLQTPHLWEGDQMQDGIRQVDKELDYIRNGFKPNPDTNEPSPTPIRNKTGLHSSQVLTRNVEDTFKTGRKYFVPELEEDVERHRAKSKKTITDEIRVPAKRKGKKKVHAPLTK</sequence>
<feature type="region of interest" description="Disordered" evidence="3">
    <location>
        <begin position="1567"/>
        <end position="1597"/>
    </location>
</feature>
<dbReference type="PANTHER" id="PTHR45532:SF1">
    <property type="entry name" value="WD REPEAT-CONTAINING PROTEIN 97"/>
    <property type="match status" value="1"/>
</dbReference>
<keyword evidence="2" id="KW-0175">Coiled coil</keyword>
<feature type="region of interest" description="Disordered" evidence="3">
    <location>
        <begin position="13"/>
        <end position="69"/>
    </location>
</feature>
<feature type="repeat" description="WD" evidence="1">
    <location>
        <begin position="491"/>
        <end position="532"/>
    </location>
</feature>
<dbReference type="Gene3D" id="2.130.10.10">
    <property type="entry name" value="YVTN repeat-like/Quinoprotein amine dehydrogenase"/>
    <property type="match status" value="3"/>
</dbReference>
<dbReference type="SUPFAM" id="SSF50978">
    <property type="entry name" value="WD40 repeat-like"/>
    <property type="match status" value="2"/>
</dbReference>
<dbReference type="OrthoDB" id="6262491at2759"/>
<dbReference type="InterPro" id="IPR001680">
    <property type="entry name" value="WD40_rpt"/>
</dbReference>
<dbReference type="SMART" id="SM00320">
    <property type="entry name" value="WD40"/>
    <property type="match status" value="4"/>
</dbReference>
<dbReference type="InterPro" id="IPR036322">
    <property type="entry name" value="WD40_repeat_dom_sf"/>
</dbReference>
<feature type="compositionally biased region" description="Polar residues" evidence="3">
    <location>
        <begin position="1890"/>
        <end position="1904"/>
    </location>
</feature>
<dbReference type="PANTHER" id="PTHR45532">
    <property type="entry name" value="WD REPEAT-CONTAINING PROTEIN 97"/>
    <property type="match status" value="1"/>
</dbReference>
<protein>
    <submittedName>
        <fullName evidence="4">WD40 repeat-like protein</fullName>
    </submittedName>
</protein>